<dbReference type="Pfam" id="PF02775">
    <property type="entry name" value="TPP_enzyme_C"/>
    <property type="match status" value="1"/>
</dbReference>
<evidence type="ECO:0000256" key="2">
    <source>
        <dbReference type="ARBA" id="ARBA00001964"/>
    </source>
</evidence>
<dbReference type="Pfam" id="PF02776">
    <property type="entry name" value="TPP_enzyme_N"/>
    <property type="match status" value="1"/>
</dbReference>
<dbReference type="GO" id="GO:0030976">
    <property type="term" value="F:thiamine pyrophosphate binding"/>
    <property type="evidence" value="ECO:0007669"/>
    <property type="project" value="InterPro"/>
</dbReference>
<dbReference type="GO" id="GO:0009099">
    <property type="term" value="P:L-valine biosynthetic process"/>
    <property type="evidence" value="ECO:0007669"/>
    <property type="project" value="TreeGrafter"/>
</dbReference>
<evidence type="ECO:0000256" key="8">
    <source>
        <dbReference type="ARBA" id="ARBA00023052"/>
    </source>
</evidence>
<dbReference type="InterPro" id="IPR012001">
    <property type="entry name" value="Thiamin_PyroP_enz_TPP-bd_dom"/>
</dbReference>
<dbReference type="InterPro" id="IPR017820">
    <property type="entry name" value="Sulphoacetald_Actrfrase"/>
</dbReference>
<dbReference type="RefSeq" id="WP_425495176.1">
    <property type="nucleotide sequence ID" value="NZ_CABPSM010000005.1"/>
</dbReference>
<dbReference type="AlphaFoldDB" id="A0A5E4UMJ8"/>
<dbReference type="Gene3D" id="3.40.50.970">
    <property type="match status" value="2"/>
</dbReference>
<evidence type="ECO:0000259" key="15">
    <source>
        <dbReference type="Pfam" id="PF02776"/>
    </source>
</evidence>
<dbReference type="GO" id="GO:0019529">
    <property type="term" value="P:taurine catabolic process"/>
    <property type="evidence" value="ECO:0007669"/>
    <property type="project" value="UniProtKB-UniRule"/>
</dbReference>
<comment type="cofactor">
    <cofactor evidence="1">
        <name>Mg(2+)</name>
        <dbReference type="ChEBI" id="CHEBI:18420"/>
    </cofactor>
</comment>
<evidence type="ECO:0000313" key="16">
    <source>
        <dbReference type="EMBL" id="VVE01172.1"/>
    </source>
</evidence>
<evidence type="ECO:0000256" key="7">
    <source>
        <dbReference type="ARBA" id="ARBA00022842"/>
    </source>
</evidence>
<feature type="region of interest" description="Disordered" evidence="12">
    <location>
        <begin position="1"/>
        <end position="22"/>
    </location>
</feature>
<keyword evidence="5 16" id="KW-0808">Transferase</keyword>
<feature type="domain" description="Thiamine pyrophosphate enzyme TPP-binding" evidence="14">
    <location>
        <begin position="430"/>
        <end position="581"/>
    </location>
</feature>
<dbReference type="PANTHER" id="PTHR18968:SF13">
    <property type="entry name" value="ACETOLACTATE SYNTHASE CATALYTIC SUBUNIT, MITOCHONDRIAL"/>
    <property type="match status" value="1"/>
</dbReference>
<dbReference type="SUPFAM" id="SSF52467">
    <property type="entry name" value="DHS-like NAD/FAD-binding domain"/>
    <property type="match status" value="1"/>
</dbReference>
<evidence type="ECO:0000256" key="4">
    <source>
        <dbReference type="ARBA" id="ARBA00012971"/>
    </source>
</evidence>
<dbReference type="InterPro" id="IPR029035">
    <property type="entry name" value="DHS-like_NAD/FAD-binding_dom"/>
</dbReference>
<proteinExistence type="inferred from homology"/>
<dbReference type="SUPFAM" id="SSF52518">
    <property type="entry name" value="Thiamin diphosphate-binding fold (THDP-binding)"/>
    <property type="match status" value="2"/>
</dbReference>
<dbReference type="Pfam" id="PF00205">
    <property type="entry name" value="TPP_enzyme_M"/>
    <property type="match status" value="1"/>
</dbReference>
<protein>
    <recommendedName>
        <fullName evidence="4 10">Sulfoacetaldehyde acetyltransferase</fullName>
        <ecNumber evidence="4 10">2.3.3.15</ecNumber>
    </recommendedName>
</protein>
<dbReference type="GO" id="GO:0009097">
    <property type="term" value="P:isoleucine biosynthetic process"/>
    <property type="evidence" value="ECO:0007669"/>
    <property type="project" value="TreeGrafter"/>
</dbReference>
<dbReference type="NCBIfam" id="TIGR03457">
    <property type="entry name" value="sulphoacet_xsc"/>
    <property type="match status" value="1"/>
</dbReference>
<comment type="cofactor">
    <cofactor evidence="2">
        <name>thiamine diphosphate</name>
        <dbReference type="ChEBI" id="CHEBI:58937"/>
    </cofactor>
</comment>
<name>A0A5E4UMJ8_9BURK</name>
<evidence type="ECO:0000256" key="6">
    <source>
        <dbReference type="ARBA" id="ARBA00022723"/>
    </source>
</evidence>
<keyword evidence="17" id="KW-1185">Reference proteome</keyword>
<evidence type="ECO:0000259" key="13">
    <source>
        <dbReference type="Pfam" id="PF00205"/>
    </source>
</evidence>
<dbReference type="CDD" id="cd07035">
    <property type="entry name" value="TPP_PYR_POX_like"/>
    <property type="match status" value="1"/>
</dbReference>
<dbReference type="Proteomes" id="UP000343317">
    <property type="component" value="Unassembled WGS sequence"/>
</dbReference>
<evidence type="ECO:0000256" key="3">
    <source>
        <dbReference type="ARBA" id="ARBA00007812"/>
    </source>
</evidence>
<keyword evidence="6" id="KW-0479">Metal-binding</keyword>
<dbReference type="GO" id="GO:0003984">
    <property type="term" value="F:acetolactate synthase activity"/>
    <property type="evidence" value="ECO:0007669"/>
    <property type="project" value="TreeGrafter"/>
</dbReference>
<keyword evidence="8 11" id="KW-0786">Thiamine pyrophosphate</keyword>
<evidence type="ECO:0000256" key="12">
    <source>
        <dbReference type="SAM" id="MobiDB-lite"/>
    </source>
</evidence>
<dbReference type="GO" id="GO:0000287">
    <property type="term" value="F:magnesium ion binding"/>
    <property type="evidence" value="ECO:0007669"/>
    <property type="project" value="InterPro"/>
</dbReference>
<feature type="domain" description="Thiamine pyrophosphate enzyme N-terminal TPP-binding" evidence="15">
    <location>
        <begin position="23"/>
        <end position="137"/>
    </location>
</feature>
<dbReference type="EMBL" id="CABPSM010000005">
    <property type="protein sequence ID" value="VVE01172.1"/>
    <property type="molecule type" value="Genomic_DNA"/>
</dbReference>
<dbReference type="GO" id="GO:0050660">
    <property type="term" value="F:flavin adenine dinucleotide binding"/>
    <property type="evidence" value="ECO:0007669"/>
    <property type="project" value="TreeGrafter"/>
</dbReference>
<dbReference type="GO" id="GO:0050487">
    <property type="term" value="F:sulfoacetaldehyde acetyltransferase activity"/>
    <property type="evidence" value="ECO:0007669"/>
    <property type="project" value="UniProtKB-UniRule"/>
</dbReference>
<feature type="domain" description="Thiamine pyrophosphate enzyme central" evidence="13">
    <location>
        <begin position="207"/>
        <end position="345"/>
    </location>
</feature>
<evidence type="ECO:0000313" key="17">
    <source>
        <dbReference type="Proteomes" id="UP000343317"/>
    </source>
</evidence>
<dbReference type="InterPro" id="IPR029061">
    <property type="entry name" value="THDP-binding"/>
</dbReference>
<evidence type="ECO:0000256" key="1">
    <source>
        <dbReference type="ARBA" id="ARBA00001946"/>
    </source>
</evidence>
<dbReference type="InterPro" id="IPR012000">
    <property type="entry name" value="Thiamin_PyroP_enz_cen_dom"/>
</dbReference>
<sequence>MNAKDPATAPQQPVAADDGPQAMTPSEAFVETMVANGVSEMFGIMGSAFMDAMDIFAPAGIRLIPVVHEQGAGHMADGYARVSGRHGVVIGQNGPGISNCVTAIAAAYWAHSPVVIVTPEAGTMGIGLGGFQEAKQLPMFQEFTKYQGHVTHPARMAEFTGRCFDRAMAEMGPTQLNIPRDYFYGQIKTEIPRPQRLDRGAGGDERLNEAAELLAQARFPVIISGGGVVMADAVEECKALAERLGAPVVNSYLHNDSFPASHPLWCGPLGYQGSKAAMKLLAQADVVVALGSRLGPFGTLPQHGLDYWPKHAKIIQIDADHKMLGLVKKISVGICGDAKAAAVALSQRLAERTLVCDATRAARADQIATEKAAWEKELDEWTHERDPYSLDMIEEQKRERTFNGGEYLHPRQVLRELEKAMPEDVMVSTDIGNINSVANSYLRFNKPRSFFAAMSWGNCGYAFPTIIGAKVAAPHRPAISYAGDGAWGMSLMETLTCVRHNIPVTAVVFHNRQWGAEKKNQVDFYNRRFVAGELESPSFANIARAMGAEGIVVDRLEDVGPALKKAIDLQMNHGKTTIIEIMCTRELGDPFRRDALSKPVRMLDKYKDYV</sequence>
<reference evidence="16 17" key="1">
    <citation type="submission" date="2019-08" db="EMBL/GenBank/DDBJ databases">
        <authorList>
            <person name="Peeters C."/>
        </authorList>
    </citation>
    <scope>NUCLEOTIDE SEQUENCE [LARGE SCALE GENOMIC DNA]</scope>
    <source>
        <strain evidence="16 17">LMG 31112</strain>
    </source>
</reference>
<evidence type="ECO:0000259" key="14">
    <source>
        <dbReference type="Pfam" id="PF02775"/>
    </source>
</evidence>
<dbReference type="CDD" id="cd02013">
    <property type="entry name" value="TPP_Xsc_like"/>
    <property type="match status" value="1"/>
</dbReference>
<evidence type="ECO:0000256" key="5">
    <source>
        <dbReference type="ARBA" id="ARBA00022679"/>
    </source>
</evidence>
<keyword evidence="7" id="KW-0460">Magnesium</keyword>
<evidence type="ECO:0000256" key="11">
    <source>
        <dbReference type="RuleBase" id="RU362132"/>
    </source>
</evidence>
<accession>A0A5E4UMJ8</accession>
<dbReference type="InterPro" id="IPR011766">
    <property type="entry name" value="TPP_enzyme_TPP-bd"/>
</dbReference>
<dbReference type="Gene3D" id="3.40.50.1220">
    <property type="entry name" value="TPP-binding domain"/>
    <property type="match status" value="1"/>
</dbReference>
<dbReference type="InterPro" id="IPR045229">
    <property type="entry name" value="TPP_enz"/>
</dbReference>
<comment type="similarity">
    <text evidence="3 11">Belongs to the TPP enzyme family.</text>
</comment>
<dbReference type="PANTHER" id="PTHR18968">
    <property type="entry name" value="THIAMINE PYROPHOSPHATE ENZYMES"/>
    <property type="match status" value="1"/>
</dbReference>
<dbReference type="EC" id="2.3.3.15" evidence="4 10"/>
<dbReference type="NCBIfam" id="NF005713">
    <property type="entry name" value="PRK07525.1"/>
    <property type="match status" value="1"/>
</dbReference>
<dbReference type="GO" id="GO:0005948">
    <property type="term" value="C:acetolactate synthase complex"/>
    <property type="evidence" value="ECO:0007669"/>
    <property type="project" value="TreeGrafter"/>
</dbReference>
<gene>
    <name evidence="16" type="primary">xsc_2</name>
    <name evidence="16" type="ORF">PHO31112_02140</name>
</gene>
<evidence type="ECO:0000256" key="10">
    <source>
        <dbReference type="NCBIfam" id="TIGR03457"/>
    </source>
</evidence>
<keyword evidence="9 16" id="KW-0012">Acyltransferase</keyword>
<evidence type="ECO:0000256" key="9">
    <source>
        <dbReference type="ARBA" id="ARBA00023315"/>
    </source>
</evidence>
<organism evidence="16 17">
    <name type="scientific">Pandoraea horticolens</name>
    <dbReference type="NCBI Taxonomy" id="2508298"/>
    <lineage>
        <taxon>Bacteria</taxon>
        <taxon>Pseudomonadati</taxon>
        <taxon>Pseudomonadota</taxon>
        <taxon>Betaproteobacteria</taxon>
        <taxon>Burkholderiales</taxon>
        <taxon>Burkholderiaceae</taxon>
        <taxon>Pandoraea</taxon>
    </lineage>
</organism>